<dbReference type="EMBL" id="CAJVCH010045692">
    <property type="protein sequence ID" value="CAG7717419.1"/>
    <property type="molecule type" value="Genomic_DNA"/>
</dbReference>
<keyword evidence="2" id="KW-1185">Reference proteome</keyword>
<reference evidence="1" key="1">
    <citation type="submission" date="2021-06" db="EMBL/GenBank/DDBJ databases">
        <authorList>
            <person name="Hodson N. C."/>
            <person name="Mongue J. A."/>
            <person name="Jaron S. K."/>
        </authorList>
    </citation>
    <scope>NUCLEOTIDE SEQUENCE</scope>
</reference>
<sequence length="34" mass="3971">MHQMPQTSGNLRIPCDSSDSYLEEAILRFIRVYV</sequence>
<evidence type="ECO:0000313" key="2">
    <source>
        <dbReference type="Proteomes" id="UP000708208"/>
    </source>
</evidence>
<dbReference type="AlphaFoldDB" id="A0A8J2JMU3"/>
<feature type="non-terminal residue" evidence="1">
    <location>
        <position position="34"/>
    </location>
</feature>
<accession>A0A8J2JMU3</accession>
<comment type="caution">
    <text evidence="1">The sequence shown here is derived from an EMBL/GenBank/DDBJ whole genome shotgun (WGS) entry which is preliminary data.</text>
</comment>
<dbReference type="Proteomes" id="UP000708208">
    <property type="component" value="Unassembled WGS sequence"/>
</dbReference>
<evidence type="ECO:0000313" key="1">
    <source>
        <dbReference type="EMBL" id="CAG7717419.1"/>
    </source>
</evidence>
<gene>
    <name evidence="1" type="ORF">AFUS01_LOCUS6878</name>
</gene>
<name>A0A8J2JMU3_9HEXA</name>
<protein>
    <submittedName>
        <fullName evidence="1">Uncharacterized protein</fullName>
    </submittedName>
</protein>
<proteinExistence type="predicted"/>
<organism evidence="1 2">
    <name type="scientific">Allacma fusca</name>
    <dbReference type="NCBI Taxonomy" id="39272"/>
    <lineage>
        <taxon>Eukaryota</taxon>
        <taxon>Metazoa</taxon>
        <taxon>Ecdysozoa</taxon>
        <taxon>Arthropoda</taxon>
        <taxon>Hexapoda</taxon>
        <taxon>Collembola</taxon>
        <taxon>Symphypleona</taxon>
        <taxon>Sminthuridae</taxon>
        <taxon>Allacma</taxon>
    </lineage>
</organism>